<keyword evidence="3" id="KW-1185">Reference proteome</keyword>
<gene>
    <name evidence="2" type="ORF">LSINAPIS_LOCUS12108</name>
</gene>
<organism evidence="2 3">
    <name type="scientific">Leptidea sinapis</name>
    <dbReference type="NCBI Taxonomy" id="189913"/>
    <lineage>
        <taxon>Eukaryota</taxon>
        <taxon>Metazoa</taxon>
        <taxon>Ecdysozoa</taxon>
        <taxon>Arthropoda</taxon>
        <taxon>Hexapoda</taxon>
        <taxon>Insecta</taxon>
        <taxon>Pterygota</taxon>
        <taxon>Neoptera</taxon>
        <taxon>Endopterygota</taxon>
        <taxon>Lepidoptera</taxon>
        <taxon>Glossata</taxon>
        <taxon>Ditrysia</taxon>
        <taxon>Papilionoidea</taxon>
        <taxon>Pieridae</taxon>
        <taxon>Dismorphiinae</taxon>
        <taxon>Leptidea</taxon>
    </lineage>
</organism>
<evidence type="ECO:0000313" key="3">
    <source>
        <dbReference type="Proteomes" id="UP000324832"/>
    </source>
</evidence>
<dbReference type="AlphaFoldDB" id="A0A5E4QX09"/>
<evidence type="ECO:0000256" key="1">
    <source>
        <dbReference type="SAM" id="Phobius"/>
    </source>
</evidence>
<keyword evidence="1" id="KW-0472">Membrane</keyword>
<keyword evidence="1" id="KW-0812">Transmembrane</keyword>
<keyword evidence="1" id="KW-1133">Transmembrane helix</keyword>
<evidence type="ECO:0008006" key="4">
    <source>
        <dbReference type="Google" id="ProtNLM"/>
    </source>
</evidence>
<proteinExistence type="predicted"/>
<reference evidence="2 3" key="1">
    <citation type="submission" date="2017-07" db="EMBL/GenBank/DDBJ databases">
        <authorList>
            <person name="Talla V."/>
            <person name="Backstrom N."/>
        </authorList>
    </citation>
    <scope>NUCLEOTIDE SEQUENCE [LARGE SCALE GENOMIC DNA]</scope>
</reference>
<dbReference type="EMBL" id="FZQP02005554">
    <property type="protein sequence ID" value="VVD01762.1"/>
    <property type="molecule type" value="Genomic_DNA"/>
</dbReference>
<sequence length="160" mass="18571">MIFGMFTDTSIKGRIINVDIKENWTLCSVCECLRPPRSWHCDTCDFLKWNKGLVIGKFVFPLVSFVLDFGEESLYIFLVEINFIVGLFTGFLFIYHFNNIINGKITPERKEAKGVSYNRGWKGNITEVFGSKWYLTWIFPFINSPLPGNGVEWMTEDKSK</sequence>
<evidence type="ECO:0000313" key="2">
    <source>
        <dbReference type="EMBL" id="VVD01762.1"/>
    </source>
</evidence>
<feature type="transmembrane region" description="Helical" evidence="1">
    <location>
        <begin position="74"/>
        <end position="95"/>
    </location>
</feature>
<name>A0A5E4QX09_9NEOP</name>
<dbReference type="Proteomes" id="UP000324832">
    <property type="component" value="Unassembled WGS sequence"/>
</dbReference>
<accession>A0A5E4QX09</accession>
<protein>
    <recommendedName>
        <fullName evidence="4">Palmitoyltransferase</fullName>
    </recommendedName>
</protein>